<evidence type="ECO:0000256" key="5">
    <source>
        <dbReference type="ARBA" id="ARBA00022692"/>
    </source>
</evidence>
<evidence type="ECO:0000256" key="2">
    <source>
        <dbReference type="ARBA" id="ARBA00008143"/>
    </source>
</evidence>
<dbReference type="EMBL" id="NTKD01000025">
    <property type="protein sequence ID" value="PDH39412.1"/>
    <property type="molecule type" value="Genomic_DNA"/>
</dbReference>
<dbReference type="Pfam" id="PF00593">
    <property type="entry name" value="TonB_dep_Rec_b-barrel"/>
    <property type="match status" value="1"/>
</dbReference>
<dbReference type="Proteomes" id="UP000219327">
    <property type="component" value="Unassembled WGS sequence"/>
</dbReference>
<name>A0A2A5WSG5_9GAMM</name>
<protein>
    <submittedName>
        <fullName evidence="15">TonB-dependent receptor</fullName>
    </submittedName>
</protein>
<keyword evidence="9 15" id="KW-0675">Receptor</keyword>
<dbReference type="GO" id="GO:0015344">
    <property type="term" value="F:siderophore uptake transmembrane transporter activity"/>
    <property type="evidence" value="ECO:0007669"/>
    <property type="project" value="TreeGrafter"/>
</dbReference>
<comment type="similarity">
    <text evidence="2">Belongs to the TonB-dependent receptor family. Hemoglobin/haptoglobin binding protein subfamily.</text>
</comment>
<evidence type="ECO:0000256" key="3">
    <source>
        <dbReference type="ARBA" id="ARBA00022448"/>
    </source>
</evidence>
<keyword evidence="10 11" id="KW-0998">Cell outer membrane</keyword>
<evidence type="ECO:0000256" key="7">
    <source>
        <dbReference type="ARBA" id="ARBA00023077"/>
    </source>
</evidence>
<keyword evidence="6" id="KW-0732">Signal</keyword>
<evidence type="ECO:0000256" key="1">
    <source>
        <dbReference type="ARBA" id="ARBA00004571"/>
    </source>
</evidence>
<evidence type="ECO:0000256" key="9">
    <source>
        <dbReference type="ARBA" id="ARBA00023170"/>
    </source>
</evidence>
<dbReference type="SUPFAM" id="SSF56935">
    <property type="entry name" value="Porins"/>
    <property type="match status" value="1"/>
</dbReference>
<evidence type="ECO:0000313" key="15">
    <source>
        <dbReference type="EMBL" id="PDH39412.1"/>
    </source>
</evidence>
<evidence type="ECO:0000256" key="11">
    <source>
        <dbReference type="PROSITE-ProRule" id="PRU01360"/>
    </source>
</evidence>
<dbReference type="Gene3D" id="2.40.170.20">
    <property type="entry name" value="TonB-dependent receptor, beta-barrel domain"/>
    <property type="match status" value="1"/>
</dbReference>
<dbReference type="InterPro" id="IPR000531">
    <property type="entry name" value="Beta-barrel_TonB"/>
</dbReference>
<dbReference type="PANTHER" id="PTHR30069:SF29">
    <property type="entry name" value="HEMOGLOBIN AND HEMOGLOBIN-HAPTOGLOBIN-BINDING PROTEIN 1-RELATED"/>
    <property type="match status" value="1"/>
</dbReference>
<dbReference type="CDD" id="cd01347">
    <property type="entry name" value="ligand_gated_channel"/>
    <property type="match status" value="1"/>
</dbReference>
<evidence type="ECO:0000256" key="6">
    <source>
        <dbReference type="ARBA" id="ARBA00022729"/>
    </source>
</evidence>
<dbReference type="GO" id="GO:0009279">
    <property type="term" value="C:cell outer membrane"/>
    <property type="evidence" value="ECO:0007669"/>
    <property type="project" value="UniProtKB-SubCell"/>
</dbReference>
<dbReference type="PANTHER" id="PTHR30069">
    <property type="entry name" value="TONB-DEPENDENT OUTER MEMBRANE RECEPTOR"/>
    <property type="match status" value="1"/>
</dbReference>
<organism evidence="15 16">
    <name type="scientific">OM182 bacterium MED-G24</name>
    <dbReference type="NCBI Taxonomy" id="1986255"/>
    <lineage>
        <taxon>Bacteria</taxon>
        <taxon>Pseudomonadati</taxon>
        <taxon>Pseudomonadota</taxon>
        <taxon>Gammaproteobacteria</taxon>
        <taxon>OMG group</taxon>
        <taxon>OM182 clade</taxon>
    </lineage>
</organism>
<proteinExistence type="inferred from homology"/>
<keyword evidence="5 11" id="KW-0812">Transmembrane</keyword>
<keyword evidence="7 12" id="KW-0798">TonB box</keyword>
<dbReference type="AlphaFoldDB" id="A0A2A5WSG5"/>
<reference evidence="15 16" key="1">
    <citation type="submission" date="2017-08" db="EMBL/GenBank/DDBJ databases">
        <title>Fine stratification of microbial communities through a metagenomic profile of the photic zone.</title>
        <authorList>
            <person name="Haro-Moreno J.M."/>
            <person name="Lopez-Perez M."/>
            <person name="De La Torre J."/>
            <person name="Picazo A."/>
            <person name="Camacho A."/>
            <person name="Rodriguez-Valera F."/>
        </authorList>
    </citation>
    <scope>NUCLEOTIDE SEQUENCE [LARGE SCALE GENOMIC DNA]</scope>
    <source>
        <strain evidence="15">MED-G24</strain>
    </source>
</reference>
<dbReference type="InterPro" id="IPR039426">
    <property type="entry name" value="TonB-dep_rcpt-like"/>
</dbReference>
<gene>
    <name evidence="15" type="ORF">CNE99_05735</name>
</gene>
<accession>A0A2A5WSG5</accession>
<evidence type="ECO:0000256" key="10">
    <source>
        <dbReference type="ARBA" id="ARBA00023237"/>
    </source>
</evidence>
<evidence type="ECO:0000256" key="8">
    <source>
        <dbReference type="ARBA" id="ARBA00023136"/>
    </source>
</evidence>
<dbReference type="Gene3D" id="2.170.130.10">
    <property type="entry name" value="TonB-dependent receptor, plug domain"/>
    <property type="match status" value="1"/>
</dbReference>
<sequence>MRKALRTIPRIFSTVILFGSLTGLPAFSAMGEVSDVDEVDEVIVEAFRLPATLSETGSSVWVVDESLIKARGYLQLTDVLTSVPGLTINQNGTFGGQASARIRGAGGEQTLVLLDGVMINDVSAPGGGFNVGTFDVSDVARVEVLKGPQSTLWGSDAIGGVVNIVSKTPEVGFNADVGVMVGSFGTMQNHVALSGGNDVGDFRLSYNDIATDGISKADEDDGNTEEDAFDSETLALKGGVNLPADARLQISYRASDADTEFDSFGVVTGVQDGDEQSITEFSSAQLSLAIPAFDGRLQNTLAYGDTELERQSYTNGAPGFSAQGERQVFQYQGTYTFDPHHTLSVGYEDETATDGTTEVSNTGLFALYQFNPVENMTVSLGARQDDNDEYGTETVGRFSTSFAVTDAVDLRASWGEGFKAPSIFQTTFFCCGATAPNPALKAEVSEAWDVGMDWQFGSGSGGLSITLFKQNTENLIDFSFALGGYENIAEVESRGMEFAIDYQVTPTLTASTNVAYTDSEDGDGHNLIRLPEVTADVALNWQPTNRLSGTLVVVYNDEEEDSRGIVDSWTRVDLSATYTIGNELEFIARVENLGDEDYQQIFGYGTPKRSGYVGANYTF</sequence>
<keyword evidence="4 11" id="KW-1134">Transmembrane beta strand</keyword>
<keyword evidence="3 11" id="KW-0813">Transport</keyword>
<dbReference type="Pfam" id="PF07715">
    <property type="entry name" value="Plug"/>
    <property type="match status" value="1"/>
</dbReference>
<comment type="caution">
    <text evidence="15">The sequence shown here is derived from an EMBL/GenBank/DDBJ whole genome shotgun (WGS) entry which is preliminary data.</text>
</comment>
<evidence type="ECO:0000259" key="14">
    <source>
        <dbReference type="Pfam" id="PF07715"/>
    </source>
</evidence>
<dbReference type="InterPro" id="IPR012910">
    <property type="entry name" value="Plug_dom"/>
</dbReference>
<comment type="subcellular location">
    <subcellularLocation>
        <location evidence="1 11">Cell outer membrane</location>
        <topology evidence="1 11">Multi-pass membrane protein</topology>
    </subcellularLocation>
</comment>
<dbReference type="InterPro" id="IPR037066">
    <property type="entry name" value="Plug_dom_sf"/>
</dbReference>
<feature type="domain" description="TonB-dependent receptor-like beta-barrel" evidence="13">
    <location>
        <begin position="193"/>
        <end position="593"/>
    </location>
</feature>
<keyword evidence="8 11" id="KW-0472">Membrane</keyword>
<evidence type="ECO:0000259" key="13">
    <source>
        <dbReference type="Pfam" id="PF00593"/>
    </source>
</evidence>
<dbReference type="GO" id="GO:0044718">
    <property type="term" value="P:siderophore transmembrane transport"/>
    <property type="evidence" value="ECO:0007669"/>
    <property type="project" value="TreeGrafter"/>
</dbReference>
<dbReference type="InterPro" id="IPR036942">
    <property type="entry name" value="Beta-barrel_TonB_sf"/>
</dbReference>
<evidence type="ECO:0000313" key="16">
    <source>
        <dbReference type="Proteomes" id="UP000219327"/>
    </source>
</evidence>
<evidence type="ECO:0000256" key="4">
    <source>
        <dbReference type="ARBA" id="ARBA00022452"/>
    </source>
</evidence>
<evidence type="ECO:0000256" key="12">
    <source>
        <dbReference type="RuleBase" id="RU003357"/>
    </source>
</evidence>
<feature type="domain" description="TonB-dependent receptor plug" evidence="14">
    <location>
        <begin position="53"/>
        <end position="161"/>
    </location>
</feature>
<dbReference type="PROSITE" id="PS52016">
    <property type="entry name" value="TONB_DEPENDENT_REC_3"/>
    <property type="match status" value="1"/>
</dbReference>